<evidence type="ECO:0000313" key="3">
    <source>
        <dbReference type="Proteomes" id="UP001168990"/>
    </source>
</evidence>
<accession>A0AA39KL44</accession>
<dbReference type="AlphaFoldDB" id="A0AA39KL44"/>
<dbReference type="Proteomes" id="UP001168990">
    <property type="component" value="Unassembled WGS sequence"/>
</dbReference>
<proteinExistence type="predicted"/>
<dbReference type="InterPro" id="IPR051057">
    <property type="entry name" value="PI-PLC_domain"/>
</dbReference>
<dbReference type="GO" id="GO:0008081">
    <property type="term" value="F:phosphoric diester hydrolase activity"/>
    <property type="evidence" value="ECO:0007669"/>
    <property type="project" value="InterPro"/>
</dbReference>
<dbReference type="GO" id="GO:0006629">
    <property type="term" value="P:lipid metabolic process"/>
    <property type="evidence" value="ECO:0007669"/>
    <property type="project" value="InterPro"/>
</dbReference>
<dbReference type="PANTHER" id="PTHR13593">
    <property type="match status" value="1"/>
</dbReference>
<evidence type="ECO:0000259" key="1">
    <source>
        <dbReference type="SMART" id="SM00148"/>
    </source>
</evidence>
<evidence type="ECO:0000313" key="2">
    <source>
        <dbReference type="EMBL" id="KAK0165444.1"/>
    </source>
</evidence>
<dbReference type="PANTHER" id="PTHR13593:SF103">
    <property type="entry name" value="RE10370P"/>
    <property type="match status" value="1"/>
</dbReference>
<reference evidence="2" key="1">
    <citation type="journal article" date="2023" name="bioRxiv">
        <title>Scaffold-level genome assemblies of two parasitoid biocontrol wasps reveal the parthenogenesis mechanism and an associated novel virus.</title>
        <authorList>
            <person name="Inwood S."/>
            <person name="Skelly J."/>
            <person name="Guhlin J."/>
            <person name="Harrop T."/>
            <person name="Goldson S."/>
            <person name="Dearden P."/>
        </authorList>
    </citation>
    <scope>NUCLEOTIDE SEQUENCE</scope>
    <source>
        <strain evidence="2">Irish</strain>
        <tissue evidence="2">Whole body</tissue>
    </source>
</reference>
<feature type="domain" description="Phosphatidylinositol-specific phospholipase C X" evidence="1">
    <location>
        <begin position="19"/>
        <end position="168"/>
    </location>
</feature>
<keyword evidence="3" id="KW-1185">Reference proteome</keyword>
<dbReference type="SMART" id="SM00148">
    <property type="entry name" value="PLCXc"/>
    <property type="match status" value="1"/>
</dbReference>
<dbReference type="SUPFAM" id="SSF51695">
    <property type="entry name" value="PLC-like phosphodiesterases"/>
    <property type="match status" value="1"/>
</dbReference>
<comment type="caution">
    <text evidence="2">The sequence shown here is derived from an EMBL/GenBank/DDBJ whole genome shotgun (WGS) entry which is preliminary data.</text>
</comment>
<dbReference type="EMBL" id="JAQQBS010001422">
    <property type="protein sequence ID" value="KAK0165444.1"/>
    <property type="molecule type" value="Genomic_DNA"/>
</dbReference>
<organism evidence="2 3">
    <name type="scientific">Microctonus aethiopoides</name>
    <dbReference type="NCBI Taxonomy" id="144406"/>
    <lineage>
        <taxon>Eukaryota</taxon>
        <taxon>Metazoa</taxon>
        <taxon>Ecdysozoa</taxon>
        <taxon>Arthropoda</taxon>
        <taxon>Hexapoda</taxon>
        <taxon>Insecta</taxon>
        <taxon>Pterygota</taxon>
        <taxon>Neoptera</taxon>
        <taxon>Endopterygota</taxon>
        <taxon>Hymenoptera</taxon>
        <taxon>Apocrita</taxon>
        <taxon>Ichneumonoidea</taxon>
        <taxon>Braconidae</taxon>
        <taxon>Euphorinae</taxon>
        <taxon>Microctonus</taxon>
    </lineage>
</organism>
<reference evidence="2" key="2">
    <citation type="submission" date="2023-03" db="EMBL/GenBank/DDBJ databases">
        <authorList>
            <person name="Inwood S.N."/>
            <person name="Skelly J.G."/>
            <person name="Guhlin J."/>
            <person name="Harrop T.W.R."/>
            <person name="Goldson S.G."/>
            <person name="Dearden P.K."/>
        </authorList>
    </citation>
    <scope>NUCLEOTIDE SEQUENCE</scope>
    <source>
        <strain evidence="2">Irish</strain>
        <tissue evidence="2">Whole body</tissue>
    </source>
</reference>
<gene>
    <name evidence="2" type="ORF">PV328_003954</name>
</gene>
<dbReference type="PROSITE" id="PS50007">
    <property type="entry name" value="PIPLC_X_DOMAIN"/>
    <property type="match status" value="1"/>
</dbReference>
<protein>
    <recommendedName>
        <fullName evidence="1">Phosphatidylinositol-specific phospholipase C X domain-containing protein</fullName>
    </recommendedName>
</protein>
<sequence length="303" mass="35367">MVCLSTHPDWMGERKNILQKRTIPQLFIPGTINSGSYLRKKSQLNIDKFHGTQDQSILEQLVSGARYLDLRPSVNYTYYVSYGANNMNPMKDIIRDVKEFLDNTEEIVILSFTRFSKGFDSELVHEFFIKYLEEEFADYFLPAPDLFEWDTQLGEIWKSGKRLILSYNHDELRKNWTSLWSPVPLFSDNVHDLKTLKHHLTSAEQEIVEPKVTMAGITSEIREVENNSEVHFVRTNTTSLRPLGLVIGPYVTDWYNTLFHLSANIVAVDFIDATGIVEVALQWNDWRTSPCYYYQYIQNLKYP</sequence>
<dbReference type="InterPro" id="IPR000909">
    <property type="entry name" value="PLipase_C_PInositol-sp_X_dom"/>
</dbReference>
<dbReference type="Gene3D" id="3.20.20.190">
    <property type="entry name" value="Phosphatidylinositol (PI) phosphodiesterase"/>
    <property type="match status" value="1"/>
</dbReference>
<dbReference type="InterPro" id="IPR017946">
    <property type="entry name" value="PLC-like_Pdiesterase_TIM-brl"/>
</dbReference>
<name>A0AA39KL44_9HYME</name>